<name>A0ACC0MSJ6_RHOML</name>
<evidence type="ECO:0000313" key="2">
    <source>
        <dbReference type="Proteomes" id="UP001062846"/>
    </source>
</evidence>
<organism evidence="1 2">
    <name type="scientific">Rhododendron molle</name>
    <name type="common">Chinese azalea</name>
    <name type="synonym">Azalea mollis</name>
    <dbReference type="NCBI Taxonomy" id="49168"/>
    <lineage>
        <taxon>Eukaryota</taxon>
        <taxon>Viridiplantae</taxon>
        <taxon>Streptophyta</taxon>
        <taxon>Embryophyta</taxon>
        <taxon>Tracheophyta</taxon>
        <taxon>Spermatophyta</taxon>
        <taxon>Magnoliopsida</taxon>
        <taxon>eudicotyledons</taxon>
        <taxon>Gunneridae</taxon>
        <taxon>Pentapetalae</taxon>
        <taxon>asterids</taxon>
        <taxon>Ericales</taxon>
        <taxon>Ericaceae</taxon>
        <taxon>Ericoideae</taxon>
        <taxon>Rhodoreae</taxon>
        <taxon>Rhododendron</taxon>
    </lineage>
</organism>
<proteinExistence type="predicted"/>
<protein>
    <submittedName>
        <fullName evidence="1">Uncharacterized protein</fullName>
    </submittedName>
</protein>
<comment type="caution">
    <text evidence="1">The sequence shown here is derived from an EMBL/GenBank/DDBJ whole genome shotgun (WGS) entry which is preliminary data.</text>
</comment>
<dbReference type="Proteomes" id="UP001062846">
    <property type="component" value="Chromosome 8"/>
</dbReference>
<sequence>MGKQKSAHKLTLRDFHDQIDNGHGFSNVEVVSIDEEDDDFSVVATDIKDHEAAIASMVTIDVWPKLDTVDPSPGLKSSAKATEYGGGVIKTPPQGHLVQGNKSEIQANAWTNRKILVKNGKLNKHLKKFPIVYENGQVMIPTKISENGALKWKNAIVGCFVDKRLSYFQIRSWAQRVWKIDVEDVVTLDNGFFVFNFRDAAALDYILENGPYFCGGKHIVIKKWHPGMHLTKGAFSSVPIWVKLYNVPLESWIEDSLSYIASYIGNPLYLDEFTQDHSRLMFARVCIEVDAAKEIPKSFVVNLGYGEPYEIRVEVPWKPQACHICKIFGHTTNACGVKPQAPPSQVWKAKEMVGQEVLVVKDRIAKEPVGQVVPVVQERAAKERVGGDKNDWVEVKRKKAKRTPLAISSSLCGSSTANEVGGLERCEDSGASAVVKITNKDDVGTVPPSVVLYPVSCDTTPVVPGRDSNQQELSPVALRRSTRFREPPSIPLEGDFIGPHQNLNQVVGDSTSPTPARGETRKKLREKIQMLKASRS</sequence>
<reference evidence="1" key="1">
    <citation type="submission" date="2022-02" db="EMBL/GenBank/DDBJ databases">
        <title>Plant Genome Project.</title>
        <authorList>
            <person name="Zhang R.-G."/>
        </authorList>
    </citation>
    <scope>NUCLEOTIDE SEQUENCE</scope>
    <source>
        <strain evidence="1">AT1</strain>
    </source>
</reference>
<gene>
    <name evidence="1" type="ORF">RHMOL_Rhmol08G0261100</name>
</gene>
<accession>A0ACC0MSJ6</accession>
<keyword evidence="2" id="KW-1185">Reference proteome</keyword>
<evidence type="ECO:0000313" key="1">
    <source>
        <dbReference type="EMBL" id="KAI8543997.1"/>
    </source>
</evidence>
<dbReference type="EMBL" id="CM046395">
    <property type="protein sequence ID" value="KAI8543997.1"/>
    <property type="molecule type" value="Genomic_DNA"/>
</dbReference>